<feature type="region of interest" description="Disordered" evidence="1">
    <location>
        <begin position="1"/>
        <end position="111"/>
    </location>
</feature>
<evidence type="ECO:0000256" key="1">
    <source>
        <dbReference type="SAM" id="MobiDB-lite"/>
    </source>
</evidence>
<gene>
    <name evidence="2" type="ORF">AVDCRST_MAG73-2870</name>
</gene>
<dbReference type="EMBL" id="CADCWE010000196">
    <property type="protein sequence ID" value="CAA9551772.1"/>
    <property type="molecule type" value="Genomic_DNA"/>
</dbReference>
<feature type="compositionally biased region" description="Gly residues" evidence="1">
    <location>
        <begin position="35"/>
        <end position="47"/>
    </location>
</feature>
<feature type="compositionally biased region" description="Gly residues" evidence="1">
    <location>
        <begin position="68"/>
        <end position="77"/>
    </location>
</feature>
<feature type="compositionally biased region" description="Basic residues" evidence="1">
    <location>
        <begin position="188"/>
        <end position="199"/>
    </location>
</feature>
<name>A0A6J4UMK7_9BACT</name>
<accession>A0A6J4UMK7</accession>
<organism evidence="2">
    <name type="scientific">uncultured Thermomicrobiales bacterium</name>
    <dbReference type="NCBI Taxonomy" id="1645740"/>
    <lineage>
        <taxon>Bacteria</taxon>
        <taxon>Pseudomonadati</taxon>
        <taxon>Thermomicrobiota</taxon>
        <taxon>Thermomicrobia</taxon>
        <taxon>Thermomicrobiales</taxon>
        <taxon>environmental samples</taxon>
    </lineage>
</organism>
<reference evidence="2" key="1">
    <citation type="submission" date="2020-02" db="EMBL/GenBank/DDBJ databases">
        <authorList>
            <person name="Meier V. D."/>
        </authorList>
    </citation>
    <scope>NUCLEOTIDE SEQUENCE</scope>
    <source>
        <strain evidence="2">AVDCRST_MAG73</strain>
    </source>
</reference>
<sequence length="232" mass="24517">GFDRAATAPPGGGMVARRRPAGNRGPVGIVAQSPGSGGSPESGGTDGLCGQAARQTDLLRAGRATGAVGAGDGGAAGRGPPDLVRRPDRGPLGQGRPRPRRAGDDGPSARDPARLRLLGALAPRGGHLRFPARRGFYRDPRLRLPTQNAEPVDRSGRVRRRADPPAPRLRRRLRRLLRRTPAGERRPVPLHRPRRRRAGQRGLLRVLRHGAVAAGAGRIVGGVAWGRTGRLV</sequence>
<feature type="region of interest" description="Disordered" evidence="1">
    <location>
        <begin position="180"/>
        <end position="200"/>
    </location>
</feature>
<feature type="non-terminal residue" evidence="2">
    <location>
        <position position="1"/>
    </location>
</feature>
<protein>
    <submittedName>
        <fullName evidence="2">Uncharacterized protein</fullName>
    </submittedName>
</protein>
<feature type="compositionally biased region" description="Basic and acidic residues" evidence="1">
    <location>
        <begin position="101"/>
        <end position="111"/>
    </location>
</feature>
<dbReference type="AlphaFoldDB" id="A0A6J4UMK7"/>
<evidence type="ECO:0000313" key="2">
    <source>
        <dbReference type="EMBL" id="CAA9551772.1"/>
    </source>
</evidence>
<proteinExistence type="predicted"/>
<feature type="non-terminal residue" evidence="2">
    <location>
        <position position="232"/>
    </location>
</feature>